<proteinExistence type="predicted"/>
<organism evidence="2">
    <name type="scientific">uncultured Caudovirales phage</name>
    <dbReference type="NCBI Taxonomy" id="2100421"/>
    <lineage>
        <taxon>Viruses</taxon>
        <taxon>Duplodnaviria</taxon>
        <taxon>Heunggongvirae</taxon>
        <taxon>Uroviricota</taxon>
        <taxon>Caudoviricetes</taxon>
        <taxon>Peduoviridae</taxon>
        <taxon>Maltschvirus</taxon>
        <taxon>Maltschvirus maltsch</taxon>
    </lineage>
</organism>
<sequence length="61" mass="7103">MTVEEIQANLEKLRTAFITFLDVVISIDALDRGKHMACLRFDEGHMWMQNAIMSYQETPKD</sequence>
<evidence type="ECO:0000313" key="2">
    <source>
        <dbReference type="EMBL" id="CAB4134411.1"/>
    </source>
</evidence>
<dbReference type="EMBL" id="LR796217">
    <property type="protein sequence ID" value="CAB4127756.1"/>
    <property type="molecule type" value="Genomic_DNA"/>
</dbReference>
<reference evidence="2" key="1">
    <citation type="submission" date="2020-04" db="EMBL/GenBank/DDBJ databases">
        <authorList>
            <person name="Chiriac C."/>
            <person name="Salcher M."/>
            <person name="Ghai R."/>
            <person name="Kavagutti S V."/>
        </authorList>
    </citation>
    <scope>NUCLEOTIDE SEQUENCE</scope>
</reference>
<evidence type="ECO:0000313" key="1">
    <source>
        <dbReference type="EMBL" id="CAB4127756.1"/>
    </source>
</evidence>
<protein>
    <submittedName>
        <fullName evidence="2">Uncharacterized protein</fullName>
    </submittedName>
</protein>
<gene>
    <name evidence="2" type="ORF">UFOVP269_47</name>
    <name evidence="1" type="ORF">UFOVP98_23</name>
</gene>
<dbReference type="EMBL" id="LR796283">
    <property type="protein sequence ID" value="CAB4134411.1"/>
    <property type="molecule type" value="Genomic_DNA"/>
</dbReference>
<name>A0A6J5LJP8_9CAUD</name>
<accession>A0A6J5LJP8</accession>